<name>A0A6G1PVR7_CHAAH</name>
<proteinExistence type="predicted"/>
<reference evidence="1 2" key="1">
    <citation type="submission" date="2019-02" db="EMBL/GenBank/DDBJ databases">
        <title>Opniocepnalus argus genome.</title>
        <authorList>
            <person name="Zhou C."/>
            <person name="Xiao S."/>
        </authorList>
    </citation>
    <scope>NUCLEOTIDE SEQUENCE [LARGE SCALE GENOMIC DNA]</scope>
    <source>
        <strain evidence="1">OARG1902GOOAL</strain>
        <tissue evidence="1">Muscle</tissue>
    </source>
</reference>
<protein>
    <submittedName>
        <fullName evidence="1">Uncharacterized protein</fullName>
    </submittedName>
</protein>
<reference evidence="2" key="2">
    <citation type="submission" date="2019-02" db="EMBL/GenBank/DDBJ databases">
        <title>Opniocepnalus argus Var Kimnra genome.</title>
        <authorList>
            <person name="Zhou C."/>
            <person name="Xiao S."/>
        </authorList>
    </citation>
    <scope>NUCLEOTIDE SEQUENCE [LARGE SCALE GENOMIC DNA]</scope>
</reference>
<keyword evidence="2" id="KW-1185">Reference proteome</keyword>
<gene>
    <name evidence="1" type="ORF">EXN66_Car009910</name>
</gene>
<dbReference type="AlphaFoldDB" id="A0A6G1PVR7"/>
<dbReference type="Proteomes" id="UP000503349">
    <property type="component" value="Chromosome 9"/>
</dbReference>
<sequence>MVCVCWGLLCTNTPPLFCVLNTSKSAEEKKIIRTNKWCLVRFSTYCDPKLFTLLLIQPFTLTPMGELLCSWPTVTRSN</sequence>
<evidence type="ECO:0000313" key="2">
    <source>
        <dbReference type="Proteomes" id="UP000503349"/>
    </source>
</evidence>
<organism evidence="1 2">
    <name type="scientific">Channa argus</name>
    <name type="common">Northern snakehead</name>
    <name type="synonym">Ophicephalus argus</name>
    <dbReference type="NCBI Taxonomy" id="215402"/>
    <lineage>
        <taxon>Eukaryota</taxon>
        <taxon>Metazoa</taxon>
        <taxon>Chordata</taxon>
        <taxon>Craniata</taxon>
        <taxon>Vertebrata</taxon>
        <taxon>Euteleostomi</taxon>
        <taxon>Actinopterygii</taxon>
        <taxon>Neopterygii</taxon>
        <taxon>Teleostei</taxon>
        <taxon>Neoteleostei</taxon>
        <taxon>Acanthomorphata</taxon>
        <taxon>Anabantaria</taxon>
        <taxon>Anabantiformes</taxon>
        <taxon>Channoidei</taxon>
        <taxon>Channidae</taxon>
        <taxon>Channa</taxon>
    </lineage>
</organism>
<accession>A0A6G1PVR7</accession>
<dbReference type="EMBL" id="CM015720">
    <property type="protein sequence ID" value="KAF3694234.1"/>
    <property type="molecule type" value="Genomic_DNA"/>
</dbReference>
<evidence type="ECO:0000313" key="1">
    <source>
        <dbReference type="EMBL" id="KAF3694234.1"/>
    </source>
</evidence>